<sequence length="34" mass="3815">MLKDNIAYLLKFAPKEAHIDDLLNGHLYMNAAGN</sequence>
<dbReference type="EMBL" id="CABWIE010000004">
    <property type="protein sequence ID" value="VWL88231.1"/>
    <property type="molecule type" value="Genomic_DNA"/>
</dbReference>
<evidence type="ECO:0000313" key="1">
    <source>
        <dbReference type="EMBL" id="VWL88231.1"/>
    </source>
</evidence>
<accession>A0A5K1ILB2</accession>
<reference evidence="1 2" key="1">
    <citation type="submission" date="2019-10" db="EMBL/GenBank/DDBJ databases">
        <authorList>
            <person name="Wolf R A."/>
        </authorList>
    </citation>
    <scope>NUCLEOTIDE SEQUENCE [LARGE SCALE GENOMIC DNA]</scope>
    <source>
        <strain evidence="1">Collinsella_aerofaciens_MC2</strain>
    </source>
</reference>
<organism evidence="1 2">
    <name type="scientific">Collinsella aerofaciens</name>
    <dbReference type="NCBI Taxonomy" id="74426"/>
    <lineage>
        <taxon>Bacteria</taxon>
        <taxon>Bacillati</taxon>
        <taxon>Actinomycetota</taxon>
        <taxon>Coriobacteriia</taxon>
        <taxon>Coriobacteriales</taxon>
        <taxon>Coriobacteriaceae</taxon>
        <taxon>Collinsella</taxon>
    </lineage>
</organism>
<name>A0A5K1ILB2_9ACTN</name>
<evidence type="ECO:0000313" key="2">
    <source>
        <dbReference type="Proteomes" id="UP000361836"/>
    </source>
</evidence>
<proteinExistence type="predicted"/>
<protein>
    <submittedName>
        <fullName evidence="1">Uncharacterized protein</fullName>
    </submittedName>
</protein>
<gene>
    <name evidence="1" type="ORF">KCJAJFAP_01599</name>
</gene>
<dbReference type="Proteomes" id="UP000361836">
    <property type="component" value="Unassembled WGS sequence"/>
</dbReference>
<keyword evidence="2" id="KW-1185">Reference proteome</keyword>
<dbReference type="AlphaFoldDB" id="A0A5K1ILB2"/>